<evidence type="ECO:0000256" key="1">
    <source>
        <dbReference type="ARBA" id="ARBA00038283"/>
    </source>
</evidence>
<dbReference type="SUPFAM" id="SSF46785">
    <property type="entry name" value="Winged helix' DNA-binding domain"/>
    <property type="match status" value="2"/>
</dbReference>
<keyword evidence="5" id="KW-1185">Reference proteome</keyword>
<reference evidence="4 5" key="1">
    <citation type="submission" date="2020-07" db="EMBL/GenBank/DDBJ databases">
        <title>Endozoicomonas sp. nov., isolated from sediment.</title>
        <authorList>
            <person name="Gu T."/>
        </authorList>
    </citation>
    <scope>NUCLEOTIDE SEQUENCE [LARGE SCALE GENOMIC DNA]</scope>
    <source>
        <strain evidence="4 5">SM1973</strain>
    </source>
</reference>
<feature type="domain" description="Initiator Rep protein WH1" evidence="3">
    <location>
        <begin position="9"/>
        <end position="164"/>
    </location>
</feature>
<protein>
    <submittedName>
        <fullName evidence="4">Replication initiation protein</fullName>
    </submittedName>
</protein>
<evidence type="ECO:0000259" key="3">
    <source>
        <dbReference type="Pfam" id="PF01051"/>
    </source>
</evidence>
<dbReference type="Gene3D" id="1.10.10.10">
    <property type="entry name" value="Winged helix-like DNA-binding domain superfamily/Winged helix DNA-binding domain"/>
    <property type="match status" value="2"/>
</dbReference>
<organism evidence="4 5">
    <name type="scientific">Spartinivicinus marinus</name>
    <dbReference type="NCBI Taxonomy" id="2994442"/>
    <lineage>
        <taxon>Bacteria</taxon>
        <taxon>Pseudomonadati</taxon>
        <taxon>Pseudomonadota</taxon>
        <taxon>Gammaproteobacteria</taxon>
        <taxon>Oceanospirillales</taxon>
        <taxon>Zooshikellaceae</taxon>
        <taxon>Spartinivicinus</taxon>
    </lineage>
</organism>
<dbReference type="InterPro" id="IPR000525">
    <property type="entry name" value="Initiator_Rep_WH1"/>
</dbReference>
<proteinExistence type="inferred from homology"/>
<evidence type="ECO:0000313" key="5">
    <source>
        <dbReference type="Proteomes" id="UP000569732"/>
    </source>
</evidence>
<dbReference type="InterPro" id="IPR036388">
    <property type="entry name" value="WH-like_DNA-bd_sf"/>
</dbReference>
<dbReference type="EMBL" id="JACCKB010000093">
    <property type="protein sequence ID" value="NYZ69498.1"/>
    <property type="molecule type" value="Genomic_DNA"/>
</dbReference>
<sequence length="353" mass="40995">MSESDKRLVVKGNSFIDSYWNLSLAGHKVFAAMLANINPTSPEPPKSIMLNKKAIQELDTGLNRVTIQKQASSIIQELMEFKVSFDPEDLGDGVFKHEGFNVFESFSYKYRDKSGKREILSVELSFTDKALPLIHGLSENFMKYHIERIKKLESPYSVRLYEILRRYHPIKSRRPTSIVTIDLDELKRQMKVFDKAGYKRYNNFRQEILQRCQKDLEKNTDISFNFEGQRISRSIKKIMFIIKHNNVETVEETEGTVLPKHVDIELFSKVGQVLPNLNEEKKVLIFNAFEKDVIKEALFEFALAALDKKIDKPEQYFIAICKNKQKDADNSKQNNSDAKEQDDMSWADALDEF</sequence>
<name>A0A853IG27_9GAMM</name>
<dbReference type="RefSeq" id="WP_180571484.1">
    <property type="nucleotide sequence ID" value="NZ_JACCKB010000093.1"/>
</dbReference>
<dbReference type="Pfam" id="PF21205">
    <property type="entry name" value="Rep3_C"/>
    <property type="match status" value="1"/>
</dbReference>
<dbReference type="Pfam" id="PF01051">
    <property type="entry name" value="Rep3_N"/>
    <property type="match status" value="1"/>
</dbReference>
<accession>A0A853IG27</accession>
<feature type="region of interest" description="Disordered" evidence="2">
    <location>
        <begin position="325"/>
        <end position="353"/>
    </location>
</feature>
<feature type="compositionally biased region" description="Acidic residues" evidence="2">
    <location>
        <begin position="343"/>
        <end position="353"/>
    </location>
</feature>
<dbReference type="AlphaFoldDB" id="A0A853IG27"/>
<gene>
    <name evidence="4" type="ORF">H0A36_26120</name>
</gene>
<dbReference type="GO" id="GO:0003887">
    <property type="term" value="F:DNA-directed DNA polymerase activity"/>
    <property type="evidence" value="ECO:0007669"/>
    <property type="project" value="InterPro"/>
</dbReference>
<dbReference type="Proteomes" id="UP000569732">
    <property type="component" value="Unassembled WGS sequence"/>
</dbReference>
<comment type="caution">
    <text evidence="4">The sequence shown here is derived from an EMBL/GenBank/DDBJ whole genome shotgun (WGS) entry which is preliminary data.</text>
</comment>
<evidence type="ECO:0000256" key="2">
    <source>
        <dbReference type="SAM" id="MobiDB-lite"/>
    </source>
</evidence>
<dbReference type="GO" id="GO:0006270">
    <property type="term" value="P:DNA replication initiation"/>
    <property type="evidence" value="ECO:0007669"/>
    <property type="project" value="InterPro"/>
</dbReference>
<evidence type="ECO:0000313" key="4">
    <source>
        <dbReference type="EMBL" id="NYZ69498.1"/>
    </source>
</evidence>
<comment type="similarity">
    <text evidence="1">Belongs to the initiator RepB protein family.</text>
</comment>
<dbReference type="InterPro" id="IPR036390">
    <property type="entry name" value="WH_DNA-bd_sf"/>
</dbReference>